<accession>A0A0F9SV57</accession>
<name>A0A0F9SV57_9ZZZZ</name>
<evidence type="ECO:0000313" key="1">
    <source>
        <dbReference type="EMBL" id="KKN72875.1"/>
    </source>
</evidence>
<comment type="caution">
    <text evidence="1">The sequence shown here is derived from an EMBL/GenBank/DDBJ whole genome shotgun (WGS) entry which is preliminary data.</text>
</comment>
<organism evidence="1">
    <name type="scientific">marine sediment metagenome</name>
    <dbReference type="NCBI Taxonomy" id="412755"/>
    <lineage>
        <taxon>unclassified sequences</taxon>
        <taxon>metagenomes</taxon>
        <taxon>ecological metagenomes</taxon>
    </lineage>
</organism>
<dbReference type="AlphaFoldDB" id="A0A0F9SV57"/>
<proteinExistence type="predicted"/>
<protein>
    <submittedName>
        <fullName evidence="1">Uncharacterized protein</fullName>
    </submittedName>
</protein>
<reference evidence="1" key="1">
    <citation type="journal article" date="2015" name="Nature">
        <title>Complex archaea that bridge the gap between prokaryotes and eukaryotes.</title>
        <authorList>
            <person name="Spang A."/>
            <person name="Saw J.H."/>
            <person name="Jorgensen S.L."/>
            <person name="Zaremba-Niedzwiedzka K."/>
            <person name="Martijn J."/>
            <person name="Lind A.E."/>
            <person name="van Eijk R."/>
            <person name="Schleper C."/>
            <person name="Guy L."/>
            <person name="Ettema T.J."/>
        </authorList>
    </citation>
    <scope>NUCLEOTIDE SEQUENCE</scope>
</reference>
<gene>
    <name evidence="1" type="ORF">LCGC14_0405790</name>
</gene>
<sequence>MNEAQTISFQQCGCFNVDRLKLVNDKWLCSKCLCECGEELIGIEKSIGICSICNSNDHLADIDWG</sequence>
<dbReference type="EMBL" id="LAZR01000353">
    <property type="protein sequence ID" value="KKN72875.1"/>
    <property type="molecule type" value="Genomic_DNA"/>
</dbReference>